<gene>
    <name evidence="3" type="ORF">BTN85_1186</name>
</gene>
<accession>A0A1Q6DWF2</accession>
<evidence type="ECO:0000259" key="2">
    <source>
        <dbReference type="PROSITE" id="PS51664"/>
    </source>
</evidence>
<proteinExistence type="predicted"/>
<dbReference type="Gene3D" id="3.30.40.250">
    <property type="match status" value="1"/>
</dbReference>
<dbReference type="Gene3D" id="3.30.1330.230">
    <property type="match status" value="1"/>
</dbReference>
<dbReference type="PANTHER" id="PTHR37809:SF1">
    <property type="entry name" value="RIBOSOMAL PROTEIN S12 METHYLTHIOTRANSFERASE ACCESSORY FACTOR YCAO"/>
    <property type="match status" value="1"/>
</dbReference>
<dbReference type="Proteomes" id="UP000185744">
    <property type="component" value="Unassembled WGS sequence"/>
</dbReference>
<evidence type="ECO:0000256" key="1">
    <source>
        <dbReference type="SAM" id="MobiDB-lite"/>
    </source>
</evidence>
<dbReference type="Gene3D" id="3.30.160.660">
    <property type="match status" value="1"/>
</dbReference>
<keyword evidence="3" id="KW-0689">Ribosomal protein</keyword>
<keyword evidence="4" id="KW-1185">Reference proteome</keyword>
<organism evidence="3 4">
    <name type="scientific">Methanohalarchaeum thermophilum</name>
    <dbReference type="NCBI Taxonomy" id="1903181"/>
    <lineage>
        <taxon>Archaea</taxon>
        <taxon>Methanobacteriati</taxon>
        <taxon>Methanobacteriota</taxon>
        <taxon>Methanonatronarchaeia</taxon>
        <taxon>Methanonatronarchaeales</taxon>
        <taxon>Methanonatronarchaeaceae</taxon>
        <taxon>Candidatus Methanohalarchaeum</taxon>
    </lineage>
</organism>
<reference evidence="3" key="1">
    <citation type="submission" date="2016-12" db="EMBL/GenBank/DDBJ databases">
        <title>Discovery of methanogenic haloarchaea.</title>
        <authorList>
            <person name="Sorokin D.Y."/>
            <person name="Makarova K.S."/>
            <person name="Abbas B."/>
            <person name="Ferrer M."/>
            <person name="Golyshin P.N."/>
        </authorList>
    </citation>
    <scope>NUCLEOTIDE SEQUENCE [LARGE SCALE GENOMIC DNA]</scope>
    <source>
        <strain evidence="3">HMET1</strain>
    </source>
</reference>
<dbReference type="EMBL" id="MSDW01000001">
    <property type="protein sequence ID" value="OKY78689.1"/>
    <property type="molecule type" value="Genomic_DNA"/>
</dbReference>
<protein>
    <submittedName>
        <fullName evidence="3">Ribosomal protein S12 methylthiotransferase accessory factor YcaO</fullName>
    </submittedName>
</protein>
<name>A0A1Q6DWF2_METT1</name>
<keyword evidence="3" id="KW-0687">Ribonucleoprotein</keyword>
<feature type="compositionally biased region" description="Basic residues" evidence="1">
    <location>
        <begin position="434"/>
        <end position="457"/>
    </location>
</feature>
<dbReference type="Pfam" id="PF02624">
    <property type="entry name" value="YcaO"/>
    <property type="match status" value="1"/>
</dbReference>
<dbReference type="InParanoid" id="A0A1Q6DWF2"/>
<dbReference type="InterPro" id="IPR003776">
    <property type="entry name" value="YcaO-like_dom"/>
</dbReference>
<dbReference type="NCBIfam" id="TIGR00702">
    <property type="entry name" value="YcaO-type kinase domain"/>
    <property type="match status" value="1"/>
</dbReference>
<evidence type="ECO:0000313" key="3">
    <source>
        <dbReference type="EMBL" id="OKY78689.1"/>
    </source>
</evidence>
<evidence type="ECO:0000313" key="4">
    <source>
        <dbReference type="Proteomes" id="UP000185744"/>
    </source>
</evidence>
<feature type="region of interest" description="Disordered" evidence="1">
    <location>
        <begin position="404"/>
        <end position="466"/>
    </location>
</feature>
<comment type="caution">
    <text evidence="3">The sequence shown here is derived from an EMBL/GenBank/DDBJ whole genome shotgun (WGS) entry which is preliminary data.</text>
</comment>
<dbReference type="GO" id="GO:0016740">
    <property type="term" value="F:transferase activity"/>
    <property type="evidence" value="ECO:0007669"/>
    <property type="project" value="UniProtKB-KW"/>
</dbReference>
<dbReference type="AlphaFoldDB" id="A0A1Q6DWF2"/>
<feature type="compositionally biased region" description="Low complexity" evidence="1">
    <location>
        <begin position="413"/>
        <end position="430"/>
    </location>
</feature>
<feature type="domain" description="YcaO" evidence="2">
    <location>
        <begin position="79"/>
        <end position="386"/>
    </location>
</feature>
<dbReference type="PANTHER" id="PTHR37809">
    <property type="entry name" value="RIBOSOMAL PROTEIN S12 METHYLTHIOTRANSFERASE ACCESSORY FACTOR YCAO"/>
    <property type="match status" value="1"/>
</dbReference>
<dbReference type="GO" id="GO:0005840">
    <property type="term" value="C:ribosome"/>
    <property type="evidence" value="ECO:0007669"/>
    <property type="project" value="UniProtKB-KW"/>
</dbReference>
<sequence>MNLKLKDGIKGYTEGRNKLISPEETIENAKRALNKLKPRVLDNLERIDHYNRVKIPVYVGKLTKEAKRYYQPPLTESCGKGINTSESKASALMELIERFSCYSFLQNKNNYKIKTHHEIHKQEKPKRIFEDLELSLPEEHRKNNKILKEFKEVPLEWTESYSLTENKKILFPLRLFHMFQLTNGFASGNSKEEAILQGICEVIERHQSTKIIKNQKKSPTIEPNSIKNPIAKTIISKIKKEDIKLFIKDFSQNLNIPTIGILAHDTKTNSKAIKNIATAGTHPNKQIALIRALIEIIEVRSNSIRRKEKQSHAAVFPCYKTLKEAKYLTKNQKKKKFKELPTYSNKNIKKEIQKTIKTLKTKGFKVIITETTHEKLDIPTVIVTIPKSKMRTTNNPKKILKLYKKQKKKQNKPTKQQLNNKTTTKPNNQEKNQKNHKTKINNNKNKNKKSKKLKKPTNQKNLNPQT</sequence>
<dbReference type="PROSITE" id="PS51664">
    <property type="entry name" value="YCAO"/>
    <property type="match status" value="1"/>
</dbReference>
<dbReference type="STRING" id="1903181.BTN85_1186"/>